<gene>
    <name evidence="1" type="ORF">S06H3_24171</name>
</gene>
<reference evidence="1" key="1">
    <citation type="journal article" date="2014" name="Front. Microbiol.">
        <title>High frequency of phylogenetically diverse reductive dehalogenase-homologous genes in deep subseafloor sedimentary metagenomes.</title>
        <authorList>
            <person name="Kawai M."/>
            <person name="Futagami T."/>
            <person name="Toyoda A."/>
            <person name="Takaki Y."/>
            <person name="Nishi S."/>
            <person name="Hori S."/>
            <person name="Arai W."/>
            <person name="Tsubouchi T."/>
            <person name="Morono Y."/>
            <person name="Uchiyama I."/>
            <person name="Ito T."/>
            <person name="Fujiyama A."/>
            <person name="Inagaki F."/>
            <person name="Takami H."/>
        </authorList>
    </citation>
    <scope>NUCLEOTIDE SEQUENCE</scope>
    <source>
        <strain evidence="1">Expedition CK06-06</strain>
    </source>
</reference>
<organism evidence="1">
    <name type="scientific">marine sediment metagenome</name>
    <dbReference type="NCBI Taxonomy" id="412755"/>
    <lineage>
        <taxon>unclassified sequences</taxon>
        <taxon>metagenomes</taxon>
        <taxon>ecological metagenomes</taxon>
    </lineage>
</organism>
<feature type="non-terminal residue" evidence="1">
    <location>
        <position position="147"/>
    </location>
</feature>
<comment type="caution">
    <text evidence="1">The sequence shown here is derived from an EMBL/GenBank/DDBJ whole genome shotgun (WGS) entry which is preliminary data.</text>
</comment>
<evidence type="ECO:0000313" key="1">
    <source>
        <dbReference type="EMBL" id="GAI21724.1"/>
    </source>
</evidence>
<proteinExistence type="predicted"/>
<sequence>MSIPEMRFGDALFSFIQALVKISDVKYLERERVRSLFMEEFKGFLTEKVPEHRRKFEYHHPQRDPRHIYPIDCCLETRTKPLFVFGITNDSKCQTATNVIYWWEKQEEPFSVMAIHENMEEINSKFLARFSDVCGKQFSNLPTNRDR</sequence>
<name>X1NSU0_9ZZZZ</name>
<accession>X1NSU0</accession>
<protein>
    <submittedName>
        <fullName evidence="1">Uncharacterized protein</fullName>
    </submittedName>
</protein>
<dbReference type="AlphaFoldDB" id="X1NSU0"/>
<dbReference type="EMBL" id="BARV01013355">
    <property type="protein sequence ID" value="GAI21724.1"/>
    <property type="molecule type" value="Genomic_DNA"/>
</dbReference>